<proteinExistence type="predicted"/>
<organism evidence="1 2">
    <name type="scientific">[Clostridium] leptum DSM 753</name>
    <dbReference type="NCBI Taxonomy" id="428125"/>
    <lineage>
        <taxon>Bacteria</taxon>
        <taxon>Bacillati</taxon>
        <taxon>Bacillota</taxon>
        <taxon>Clostridia</taxon>
        <taxon>Eubacteriales</taxon>
        <taxon>Oscillospiraceae</taxon>
        <taxon>Oscillospiraceae incertae sedis</taxon>
    </lineage>
</organism>
<sequence>MNRKPLGKIKGKAPFSTEKAVRRMLSGNTDKFSPIHEKAAVRRAFRE</sequence>
<gene>
    <name evidence="1" type="ORF">CLOLEP_00081</name>
</gene>
<dbReference type="AlphaFoldDB" id="A7VNF6"/>
<evidence type="ECO:0000313" key="1">
    <source>
        <dbReference type="EMBL" id="EDO63094.1"/>
    </source>
</evidence>
<dbReference type="EMBL" id="ABCB02000006">
    <property type="protein sequence ID" value="EDO63094.1"/>
    <property type="molecule type" value="Genomic_DNA"/>
</dbReference>
<comment type="caution">
    <text evidence="1">The sequence shown here is derived from an EMBL/GenBank/DDBJ whole genome shotgun (WGS) entry which is preliminary data.</text>
</comment>
<reference evidence="1 2" key="1">
    <citation type="submission" date="2007-08" db="EMBL/GenBank/DDBJ databases">
        <title>Draft genome sequence of Clostridium leptum (DSM 753).</title>
        <authorList>
            <person name="Sudarsanam P."/>
            <person name="Ley R."/>
            <person name="Guruge J."/>
            <person name="Turnbaugh P.J."/>
            <person name="Mahowald M."/>
            <person name="Liep D."/>
            <person name="Gordon J."/>
        </authorList>
    </citation>
    <scope>NUCLEOTIDE SEQUENCE [LARGE SCALE GENOMIC DNA]</scope>
    <source>
        <strain evidence="1 2">DSM 753</strain>
    </source>
</reference>
<dbReference type="Proteomes" id="UP000003490">
    <property type="component" value="Unassembled WGS sequence"/>
</dbReference>
<dbReference type="HOGENOM" id="CLU_3166484_0_0_9"/>
<protein>
    <submittedName>
        <fullName evidence="1">Uncharacterized protein</fullName>
    </submittedName>
</protein>
<accession>A7VNF6</accession>
<name>A7VNF6_9FIRM</name>
<reference evidence="1 2" key="2">
    <citation type="submission" date="2007-08" db="EMBL/GenBank/DDBJ databases">
        <authorList>
            <person name="Fulton L."/>
            <person name="Clifton S."/>
            <person name="Fulton B."/>
            <person name="Xu J."/>
            <person name="Minx P."/>
            <person name="Pepin K.H."/>
            <person name="Johnson M."/>
            <person name="Thiruvilangam P."/>
            <person name="Bhonagiri V."/>
            <person name="Nash W.E."/>
            <person name="Wang C."/>
            <person name="Mardis E.R."/>
            <person name="Wilson R.K."/>
        </authorList>
    </citation>
    <scope>NUCLEOTIDE SEQUENCE [LARGE SCALE GENOMIC DNA]</scope>
    <source>
        <strain evidence="1 2">DSM 753</strain>
    </source>
</reference>
<evidence type="ECO:0000313" key="2">
    <source>
        <dbReference type="Proteomes" id="UP000003490"/>
    </source>
</evidence>